<proteinExistence type="predicted"/>
<dbReference type="Proteomes" id="UP000824755">
    <property type="component" value="Chromosome"/>
</dbReference>
<sequence length="78" mass="8534">MRALLLGPLLKWAGRLSHPRLFAVIGALFFFDLLVPDLIPFIDEILLGLGTLVLANLKRRSTSAPSTGNVIDGEAHKR</sequence>
<keyword evidence="2" id="KW-1185">Reference proteome</keyword>
<dbReference type="Pfam" id="PF19611">
    <property type="entry name" value="DUF6116"/>
    <property type="match status" value="1"/>
</dbReference>
<protein>
    <recommendedName>
        <fullName evidence="3">DUF1232 domain-containing protein</fullName>
    </recommendedName>
</protein>
<evidence type="ECO:0000313" key="2">
    <source>
        <dbReference type="Proteomes" id="UP000824755"/>
    </source>
</evidence>
<dbReference type="EMBL" id="CP080544">
    <property type="protein sequence ID" value="QYR52332.1"/>
    <property type="molecule type" value="Genomic_DNA"/>
</dbReference>
<gene>
    <name evidence="1" type="ORF">H8L67_06890</name>
</gene>
<organism evidence="1 2">
    <name type="scientific">Lysobacter soyae</name>
    <dbReference type="NCBI Taxonomy" id="2764185"/>
    <lineage>
        <taxon>Bacteria</taxon>
        <taxon>Pseudomonadati</taxon>
        <taxon>Pseudomonadota</taxon>
        <taxon>Gammaproteobacteria</taxon>
        <taxon>Lysobacterales</taxon>
        <taxon>Lysobacteraceae</taxon>
        <taxon>Lysobacter</taxon>
    </lineage>
</organism>
<name>A0ABX8WL37_9GAMM</name>
<dbReference type="InterPro" id="IPR046119">
    <property type="entry name" value="DUF6116"/>
</dbReference>
<reference evidence="1 2" key="1">
    <citation type="submission" date="2021-08" db="EMBL/GenBank/DDBJ databases">
        <title>Lysobacter sp. strain CJ11 Genome sequencing and assembly.</title>
        <authorList>
            <person name="Kim I."/>
        </authorList>
    </citation>
    <scope>NUCLEOTIDE SEQUENCE [LARGE SCALE GENOMIC DNA]</scope>
    <source>
        <strain evidence="1 2">CJ11</strain>
    </source>
</reference>
<evidence type="ECO:0008006" key="3">
    <source>
        <dbReference type="Google" id="ProtNLM"/>
    </source>
</evidence>
<evidence type="ECO:0000313" key="1">
    <source>
        <dbReference type="EMBL" id="QYR52332.1"/>
    </source>
</evidence>
<accession>A0ABX8WL37</accession>
<dbReference type="RefSeq" id="WP_220379119.1">
    <property type="nucleotide sequence ID" value="NZ_CP080544.1"/>
</dbReference>